<reference evidence="1 2" key="1">
    <citation type="submission" date="2023-03" db="EMBL/GenBank/DDBJ databases">
        <title>WGS of Gossypium arboreum.</title>
        <authorList>
            <person name="Yu D."/>
        </authorList>
    </citation>
    <scope>NUCLEOTIDE SEQUENCE [LARGE SCALE GENOMIC DNA]</scope>
    <source>
        <tissue evidence="1">Leaf</tissue>
    </source>
</reference>
<sequence length="168" mass="20273">MTEESQNWRLPITTAIMSTVSLSIFTSSSRPPIYILTHNEAVIPDKFFQNPNIWHVKVPLVNYATVEIHQLDIVLQQFEFRKSIPVAPEVLNDEHKADLRQMNTDWMRYWSEYIEIWENQYDYLPTRELIIVPELAYVPEYMPWFRIHGKPYLLLEEERRQEIHVQRE</sequence>
<keyword evidence="2" id="KW-1185">Reference proteome</keyword>
<proteinExistence type="predicted"/>
<dbReference type="Proteomes" id="UP001358586">
    <property type="component" value="Chromosome 4"/>
</dbReference>
<organism evidence="1 2">
    <name type="scientific">Gossypium arboreum</name>
    <name type="common">Tree cotton</name>
    <name type="synonym">Gossypium nanking</name>
    <dbReference type="NCBI Taxonomy" id="29729"/>
    <lineage>
        <taxon>Eukaryota</taxon>
        <taxon>Viridiplantae</taxon>
        <taxon>Streptophyta</taxon>
        <taxon>Embryophyta</taxon>
        <taxon>Tracheophyta</taxon>
        <taxon>Spermatophyta</taxon>
        <taxon>Magnoliopsida</taxon>
        <taxon>eudicotyledons</taxon>
        <taxon>Gunneridae</taxon>
        <taxon>Pentapetalae</taxon>
        <taxon>rosids</taxon>
        <taxon>malvids</taxon>
        <taxon>Malvales</taxon>
        <taxon>Malvaceae</taxon>
        <taxon>Malvoideae</taxon>
        <taxon>Gossypium</taxon>
    </lineage>
</organism>
<gene>
    <name evidence="1" type="ORF">PVK06_012041</name>
</gene>
<dbReference type="EMBL" id="JARKNE010000004">
    <property type="protein sequence ID" value="KAK5836267.1"/>
    <property type="molecule type" value="Genomic_DNA"/>
</dbReference>
<protein>
    <submittedName>
        <fullName evidence="1">Uncharacterized protein</fullName>
    </submittedName>
</protein>
<evidence type="ECO:0000313" key="2">
    <source>
        <dbReference type="Proteomes" id="UP001358586"/>
    </source>
</evidence>
<name>A0ABR0QB28_GOSAR</name>
<evidence type="ECO:0000313" key="1">
    <source>
        <dbReference type="EMBL" id="KAK5836267.1"/>
    </source>
</evidence>
<accession>A0ABR0QB28</accession>
<comment type="caution">
    <text evidence="1">The sequence shown here is derived from an EMBL/GenBank/DDBJ whole genome shotgun (WGS) entry which is preliminary data.</text>
</comment>